<dbReference type="EMBL" id="PNJD01000257">
    <property type="protein sequence ID" value="PMP96735.1"/>
    <property type="molecule type" value="Genomic_DNA"/>
</dbReference>
<evidence type="ECO:0000313" key="4">
    <source>
        <dbReference type="Proteomes" id="UP000235619"/>
    </source>
</evidence>
<dbReference type="Proteomes" id="UP000235619">
    <property type="component" value="Unassembled WGS sequence"/>
</dbReference>
<protein>
    <submittedName>
        <fullName evidence="2">Uncharacterized protein</fullName>
    </submittedName>
</protein>
<sequence>MEKNWEEFSEKLASEIKREIIENYLSEKFYLEEEWKNYQGFLENLQKIQKRIFNNAWRIYFILDKDENLIKEFENLTSFPLKISCEKSLELYKDIYGTSEEELKKRLFSNIFSPFGFTSKGKFVKLFYNIYKRLYNFLNNYLKEYRKVEKTYNLLKDETEKFHKSFDLSYILGFFERLEISEAEIGGIENKEKIIKDLVEKLKIPIPEPLESIFIKYSPLPLPTKVSSKLSHLARISFEKNPENAKKILSLLA</sequence>
<dbReference type="Proteomes" id="UP000235460">
    <property type="component" value="Unassembled WGS sequence"/>
</dbReference>
<proteinExistence type="predicted"/>
<name>A0A2N7QDQ7_9BACT</name>
<dbReference type="AlphaFoldDB" id="A0A2N7QDQ7"/>
<evidence type="ECO:0000313" key="1">
    <source>
        <dbReference type="EMBL" id="PMP67667.1"/>
    </source>
</evidence>
<reference evidence="3 4" key="1">
    <citation type="submission" date="2018-01" db="EMBL/GenBank/DDBJ databases">
        <title>Metagenomic assembled genomes from two thermal pools in the Uzon Caldera, Kamchatka, Russia.</title>
        <authorList>
            <person name="Wilkins L."/>
            <person name="Ettinger C."/>
        </authorList>
    </citation>
    <scope>NUCLEOTIDE SEQUENCE [LARGE SCALE GENOMIC DNA]</scope>
    <source>
        <strain evidence="2">ARK-04</strain>
        <strain evidence="1">ZAV-08</strain>
    </source>
</reference>
<evidence type="ECO:0000313" key="3">
    <source>
        <dbReference type="Proteomes" id="UP000235460"/>
    </source>
</evidence>
<organism evidence="2 4">
    <name type="scientific">Thermodesulfobacterium geofontis</name>
    <dbReference type="NCBI Taxonomy" id="1295609"/>
    <lineage>
        <taxon>Bacteria</taxon>
        <taxon>Pseudomonadati</taxon>
        <taxon>Thermodesulfobacteriota</taxon>
        <taxon>Thermodesulfobacteria</taxon>
        <taxon>Thermodesulfobacteriales</taxon>
        <taxon>Thermodesulfobacteriaceae</taxon>
        <taxon>Thermodesulfobacterium</taxon>
    </lineage>
</organism>
<accession>A0A2N7QDQ7</accession>
<dbReference type="EMBL" id="PNIK01000042">
    <property type="protein sequence ID" value="PMP67667.1"/>
    <property type="molecule type" value="Genomic_DNA"/>
</dbReference>
<comment type="caution">
    <text evidence="2">The sequence shown here is derived from an EMBL/GenBank/DDBJ whole genome shotgun (WGS) entry which is preliminary data.</text>
</comment>
<evidence type="ECO:0000313" key="2">
    <source>
        <dbReference type="EMBL" id="PMP96735.1"/>
    </source>
</evidence>
<gene>
    <name evidence="2" type="ORF">C0169_04290</name>
    <name evidence="1" type="ORF">C0190_02785</name>
</gene>